<feature type="transmembrane region" description="Helical" evidence="1">
    <location>
        <begin position="7"/>
        <end position="26"/>
    </location>
</feature>
<accession>G7UUA6</accession>
<protein>
    <recommendedName>
        <fullName evidence="4">Inner membrane protein</fullName>
    </recommendedName>
</protein>
<organism evidence="2 3">
    <name type="scientific">Pseudoxanthomonas spadix (strain BD-a59)</name>
    <dbReference type="NCBI Taxonomy" id="1045855"/>
    <lineage>
        <taxon>Bacteria</taxon>
        <taxon>Pseudomonadati</taxon>
        <taxon>Pseudomonadota</taxon>
        <taxon>Gammaproteobacteria</taxon>
        <taxon>Lysobacterales</taxon>
        <taxon>Lysobacteraceae</taxon>
        <taxon>Pseudoxanthomonas</taxon>
    </lineage>
</organism>
<evidence type="ECO:0008006" key="4">
    <source>
        <dbReference type="Google" id="ProtNLM"/>
    </source>
</evidence>
<evidence type="ECO:0000313" key="2">
    <source>
        <dbReference type="EMBL" id="AER54995.1"/>
    </source>
</evidence>
<evidence type="ECO:0000256" key="1">
    <source>
        <dbReference type="SAM" id="Phobius"/>
    </source>
</evidence>
<dbReference type="EMBL" id="CP003093">
    <property type="protein sequence ID" value="AER54995.1"/>
    <property type="molecule type" value="Genomic_DNA"/>
</dbReference>
<feature type="transmembrane region" description="Helical" evidence="1">
    <location>
        <begin position="32"/>
        <end position="51"/>
    </location>
</feature>
<dbReference type="Proteomes" id="UP000005870">
    <property type="component" value="Chromosome"/>
</dbReference>
<dbReference type="KEGG" id="psd:DSC_01710"/>
<keyword evidence="1" id="KW-0812">Transmembrane</keyword>
<evidence type="ECO:0000313" key="3">
    <source>
        <dbReference type="Proteomes" id="UP000005870"/>
    </source>
</evidence>
<name>G7UUA6_PSEUP</name>
<dbReference type="HOGENOM" id="CLU_2828080_0_0_6"/>
<keyword evidence="3" id="KW-1185">Reference proteome</keyword>
<dbReference type="AlphaFoldDB" id="G7UUA6"/>
<reference evidence="2 3" key="1">
    <citation type="journal article" date="2012" name="J. Bacteriol.">
        <title>Complete Genome Sequence of the BTEX-Degrading Bacterium Pseudoxanthomonas spadix BD-a59.</title>
        <authorList>
            <person name="Lee S.H."/>
            <person name="Jin H.M."/>
            <person name="Lee H.J."/>
            <person name="Kim J.M."/>
            <person name="Jeon C.O."/>
        </authorList>
    </citation>
    <scope>NUCLEOTIDE SEQUENCE [LARGE SCALE GENOMIC DNA]</scope>
    <source>
        <strain evidence="2 3">BD-a59</strain>
    </source>
</reference>
<keyword evidence="1" id="KW-1133">Transmembrane helix</keyword>
<sequence>MIHLLNLIGQLFYFGFAIYFVVAAWIDKGFGAAVVMFILACIFHAPIAKMFPLPNSNDQSRPRKRR</sequence>
<gene>
    <name evidence="2" type="ordered locus">DSC_01710</name>
</gene>
<proteinExistence type="predicted"/>
<keyword evidence="1" id="KW-0472">Membrane</keyword>